<dbReference type="EMBL" id="JBBNAE010000010">
    <property type="protein sequence ID" value="KAK9091368.1"/>
    <property type="molecule type" value="Genomic_DNA"/>
</dbReference>
<evidence type="ECO:0000256" key="1">
    <source>
        <dbReference type="SAM" id="MobiDB-lite"/>
    </source>
</evidence>
<dbReference type="Proteomes" id="UP001417504">
    <property type="component" value="Unassembled WGS sequence"/>
</dbReference>
<reference evidence="2 3" key="1">
    <citation type="submission" date="2024-01" db="EMBL/GenBank/DDBJ databases">
        <title>Genome assemblies of Stephania.</title>
        <authorList>
            <person name="Yang L."/>
        </authorList>
    </citation>
    <scope>NUCLEOTIDE SEQUENCE [LARGE SCALE GENOMIC DNA]</scope>
    <source>
        <strain evidence="2">QJT</strain>
        <tissue evidence="2">Leaf</tissue>
    </source>
</reference>
<comment type="caution">
    <text evidence="2">The sequence shown here is derived from an EMBL/GenBank/DDBJ whole genome shotgun (WGS) entry which is preliminary data.</text>
</comment>
<evidence type="ECO:0000313" key="2">
    <source>
        <dbReference type="EMBL" id="KAK9091368.1"/>
    </source>
</evidence>
<keyword evidence="3" id="KW-1185">Reference proteome</keyword>
<sequence>MYMYAIYYIYTYINIKKIKNLKCKRPRRALGLIRKRIRLRGILVIWLPFSFNPKTTTTTQFIKRNRGKESSGVRKPREKESERSRPSALGSDIGGVDEVR</sequence>
<name>A0AAP0EIY2_9MAGN</name>
<evidence type="ECO:0000313" key="3">
    <source>
        <dbReference type="Proteomes" id="UP001417504"/>
    </source>
</evidence>
<gene>
    <name evidence="2" type="ORF">Sjap_024545</name>
</gene>
<accession>A0AAP0EIY2</accession>
<proteinExistence type="predicted"/>
<organism evidence="2 3">
    <name type="scientific">Stephania japonica</name>
    <dbReference type="NCBI Taxonomy" id="461633"/>
    <lineage>
        <taxon>Eukaryota</taxon>
        <taxon>Viridiplantae</taxon>
        <taxon>Streptophyta</taxon>
        <taxon>Embryophyta</taxon>
        <taxon>Tracheophyta</taxon>
        <taxon>Spermatophyta</taxon>
        <taxon>Magnoliopsida</taxon>
        <taxon>Ranunculales</taxon>
        <taxon>Menispermaceae</taxon>
        <taxon>Menispermoideae</taxon>
        <taxon>Cissampelideae</taxon>
        <taxon>Stephania</taxon>
    </lineage>
</organism>
<feature type="compositionally biased region" description="Basic and acidic residues" evidence="1">
    <location>
        <begin position="67"/>
        <end position="85"/>
    </location>
</feature>
<protein>
    <submittedName>
        <fullName evidence="2">Uncharacterized protein</fullName>
    </submittedName>
</protein>
<dbReference type="AlphaFoldDB" id="A0AAP0EIY2"/>
<feature type="region of interest" description="Disordered" evidence="1">
    <location>
        <begin position="58"/>
        <end position="100"/>
    </location>
</feature>